<organism evidence="3 4">
    <name type="scientific">Castellaniella defragrans</name>
    <name type="common">Alcaligenes defragrans</name>
    <dbReference type="NCBI Taxonomy" id="75697"/>
    <lineage>
        <taxon>Bacteria</taxon>
        <taxon>Pseudomonadati</taxon>
        <taxon>Pseudomonadota</taxon>
        <taxon>Betaproteobacteria</taxon>
        <taxon>Burkholderiales</taxon>
        <taxon>Alcaligenaceae</taxon>
        <taxon>Castellaniella</taxon>
    </lineage>
</organism>
<evidence type="ECO:0000313" key="3">
    <source>
        <dbReference type="EMBL" id="MBB6083844.1"/>
    </source>
</evidence>
<name>A0A7W9TNG1_CASDE</name>
<dbReference type="AlphaFoldDB" id="A0A7W9TNG1"/>
<dbReference type="InterPro" id="IPR047687">
    <property type="entry name" value="OMA_tautomer-like"/>
</dbReference>
<dbReference type="GO" id="GO:0016853">
    <property type="term" value="F:isomerase activity"/>
    <property type="evidence" value="ECO:0007669"/>
    <property type="project" value="UniProtKB-KW"/>
</dbReference>
<dbReference type="InterPro" id="IPR007400">
    <property type="entry name" value="PrpF-like"/>
</dbReference>
<reference evidence="3 4" key="1">
    <citation type="submission" date="2020-08" db="EMBL/GenBank/DDBJ databases">
        <title>Genomic Encyclopedia of Type Strains, Phase IV (KMG-IV): sequencing the most valuable type-strain genomes for metagenomic binning, comparative biology and taxonomic classification.</title>
        <authorList>
            <person name="Goeker M."/>
        </authorList>
    </citation>
    <scope>NUCLEOTIDE SEQUENCE [LARGE SCALE GENOMIC DNA]</scope>
    <source>
        <strain evidence="3 4">DSM 12141</strain>
    </source>
</reference>
<accession>A0A7W9TNG1</accession>
<dbReference type="Pfam" id="PF04303">
    <property type="entry name" value="PrpF"/>
    <property type="match status" value="1"/>
</dbReference>
<evidence type="ECO:0000313" key="4">
    <source>
        <dbReference type="Proteomes" id="UP000541136"/>
    </source>
</evidence>
<proteinExistence type="inferred from homology"/>
<keyword evidence="2 3" id="KW-0413">Isomerase</keyword>
<dbReference type="Proteomes" id="UP000541136">
    <property type="component" value="Unassembled WGS sequence"/>
</dbReference>
<dbReference type="NCBIfam" id="NF033377">
    <property type="entry name" value="OMA_tautomer"/>
    <property type="match status" value="1"/>
</dbReference>
<evidence type="ECO:0000256" key="1">
    <source>
        <dbReference type="ARBA" id="ARBA00007673"/>
    </source>
</evidence>
<gene>
    <name evidence="3" type="ORF">HNR28_001889</name>
</gene>
<protein>
    <submittedName>
        <fullName evidence="3">4-oxalomesaconate tautomerase</fullName>
        <ecNumber evidence="3">5.3.2.8</ecNumber>
    </submittedName>
</protein>
<dbReference type="RefSeq" id="WP_151025139.1">
    <property type="nucleotide sequence ID" value="NZ_JACHIB010000010.1"/>
</dbReference>
<dbReference type="EMBL" id="JACHIB010000010">
    <property type="protein sequence ID" value="MBB6083844.1"/>
    <property type="molecule type" value="Genomic_DNA"/>
</dbReference>
<dbReference type="EC" id="5.3.2.8" evidence="3"/>
<comment type="caution">
    <text evidence="3">The sequence shown here is derived from an EMBL/GenBank/DDBJ whole genome shotgun (WGS) entry which is preliminary data.</text>
</comment>
<dbReference type="SUPFAM" id="SSF54506">
    <property type="entry name" value="Diaminopimelate epimerase-like"/>
    <property type="match status" value="2"/>
</dbReference>
<comment type="similarity">
    <text evidence="1">Belongs to the PrpF family.</text>
</comment>
<dbReference type="PANTHER" id="PTHR43709">
    <property type="entry name" value="ACONITATE ISOMERASE-RELATED"/>
    <property type="match status" value="1"/>
</dbReference>
<dbReference type="Gene3D" id="3.10.310.10">
    <property type="entry name" value="Diaminopimelate Epimerase, Chain A, domain 1"/>
    <property type="match status" value="2"/>
</dbReference>
<dbReference type="PANTHER" id="PTHR43709:SF3">
    <property type="entry name" value="ISOMERASE YBHH-RELATED"/>
    <property type="match status" value="1"/>
</dbReference>
<sequence>MQKSIPALFMRGGTSRGPFFLESDLPADTAARDRVLLAVMGSPDRRQIDGLGGAHPLTSKVGIVRPGTTPGVDLEFLFAQLQPDRDTVDTTANCGNMLAAVVPFALERGLIQAQGDETTVRVLTRNTGMQCDITVLTPMTPEGRQVSYEGDARIDGVPGRSAPITINFLDTAGSVCSGLLPTGRVRDRVRVEPPAGADFEAFEIDVTCIDNGMPLVLFRAGDVGCTGHETPAELNADEALKARIEALRLRTGELMGLGDVSSRNYPKMTLVSEPREGGAISTRSFIPHVCHEAIGVLAAVTVGTACVLEGSVPHDLARLPEGARKAVSIEHPSGEFTVELELDPQDPQKVARAALLRTARLIMRGEVMVPAAVWPQAR</sequence>
<evidence type="ECO:0000256" key="2">
    <source>
        <dbReference type="ARBA" id="ARBA00023235"/>
    </source>
</evidence>